<dbReference type="EMBL" id="AAWS01000004">
    <property type="protein sequence ID" value="EAY31073.1"/>
    <property type="molecule type" value="Genomic_DNA"/>
</dbReference>
<reference evidence="2 3" key="1">
    <citation type="submission" date="2007-01" db="EMBL/GenBank/DDBJ databases">
        <authorList>
            <person name="Haygood M."/>
            <person name="Podell S."/>
            <person name="Anderson C."/>
            <person name="Hopkinson B."/>
            <person name="Roe K."/>
            <person name="Barbeau K."/>
            <person name="Gaasterland T."/>
            <person name="Ferriera S."/>
            <person name="Johnson J."/>
            <person name="Kravitz S."/>
            <person name="Beeson K."/>
            <person name="Sutton G."/>
            <person name="Rogers Y.-H."/>
            <person name="Friedman R."/>
            <person name="Frazier M."/>
            <person name="Venter J.C."/>
        </authorList>
    </citation>
    <scope>NUCLEOTIDE SEQUENCE [LARGE SCALE GENOMIC DNA]</scope>
    <source>
        <strain evidence="2 3">ATCC 23134</strain>
    </source>
</reference>
<protein>
    <submittedName>
        <fullName evidence="2">Putative outermembrane protein</fullName>
    </submittedName>
</protein>
<gene>
    <name evidence="2" type="ORF">M23134_07481</name>
</gene>
<dbReference type="Gene3D" id="3.80.10.10">
    <property type="entry name" value="Ribonuclease Inhibitor"/>
    <property type="match status" value="1"/>
</dbReference>
<dbReference type="InterPro" id="IPR032675">
    <property type="entry name" value="LRR_dom_sf"/>
</dbReference>
<keyword evidence="3" id="KW-1185">Reference proteome</keyword>
<feature type="signal peptide" evidence="1">
    <location>
        <begin position="1"/>
        <end position="21"/>
    </location>
</feature>
<dbReference type="PANTHER" id="PTHR47186:SF61">
    <property type="entry name" value="LEUCINE-RICH REPEAT-CONTAINING PROTEIN 57-RELATED"/>
    <property type="match status" value="1"/>
</dbReference>
<dbReference type="eggNOG" id="COG4886">
    <property type="taxonomic scope" value="Bacteria"/>
</dbReference>
<feature type="chain" id="PRO_5002642126" evidence="1">
    <location>
        <begin position="22"/>
        <end position="268"/>
    </location>
</feature>
<dbReference type="SUPFAM" id="SSF52047">
    <property type="entry name" value="RNI-like"/>
    <property type="match status" value="1"/>
</dbReference>
<sequence>MKRILCLLVVFSCLQSSYAQSQEYLSLMNELDSLRKLPDPTKTSPDKVLYFVYKSPETIAQIPKYTNLRYLYGIRALVKDNEFCGLKNLNGLGLYTGRSYPCLKDFYHIQALDLWGLDPYLPEYLFNFKNLLHLTLSFHRIRYISSRIKELKKLEFLSLGLGRVRYFPKNICELSNLYSLDIVGNRSIKLPLSFIKLKELTITLDLSNDENIQILSQMKQLEKLTVYMKRLGKHPKTVKELSFIKKIQLNVWYKKIDRNVNIFIAPPY</sequence>
<dbReference type="Proteomes" id="UP000004095">
    <property type="component" value="Unassembled WGS sequence"/>
</dbReference>
<organism evidence="2 3">
    <name type="scientific">Microscilla marina ATCC 23134</name>
    <dbReference type="NCBI Taxonomy" id="313606"/>
    <lineage>
        <taxon>Bacteria</taxon>
        <taxon>Pseudomonadati</taxon>
        <taxon>Bacteroidota</taxon>
        <taxon>Cytophagia</taxon>
        <taxon>Cytophagales</taxon>
        <taxon>Microscillaceae</taxon>
        <taxon>Microscilla</taxon>
    </lineage>
</organism>
<accession>A1ZEX1</accession>
<evidence type="ECO:0000313" key="2">
    <source>
        <dbReference type="EMBL" id="EAY31073.1"/>
    </source>
</evidence>
<dbReference type="AlphaFoldDB" id="A1ZEX1"/>
<evidence type="ECO:0000313" key="3">
    <source>
        <dbReference type="Proteomes" id="UP000004095"/>
    </source>
</evidence>
<keyword evidence="1" id="KW-0732">Signal</keyword>
<comment type="caution">
    <text evidence="2">The sequence shown here is derived from an EMBL/GenBank/DDBJ whole genome shotgun (WGS) entry which is preliminary data.</text>
</comment>
<dbReference type="PANTHER" id="PTHR47186">
    <property type="entry name" value="LEUCINE-RICH REPEAT-CONTAINING PROTEIN 57"/>
    <property type="match status" value="1"/>
</dbReference>
<proteinExistence type="predicted"/>
<name>A1ZEX1_MICM2</name>
<evidence type="ECO:0000256" key="1">
    <source>
        <dbReference type="SAM" id="SignalP"/>
    </source>
</evidence>